<evidence type="ECO:0000313" key="2">
    <source>
        <dbReference type="Proteomes" id="UP000323632"/>
    </source>
</evidence>
<accession>A0A5M6CBB0</accession>
<name>A0A5M6CBB0_9BACT</name>
<sequence length="158" mass="17921">MWHQQCTAQENPYPPYDPDVPEMTDIQRVIDASMDDVEDSLRIRGSFQPFATVILQNDSIADIHVAPKNGETYSIAELEDQLSVNALNGTYKVVCIFYLDASDDPAATGNSKVVKIHAEHTNDDFAYRFEFPYTRNAKHQIVFGETAVDFEPQIMFKL</sequence>
<evidence type="ECO:0000313" key="1">
    <source>
        <dbReference type="EMBL" id="KAA5532478.1"/>
    </source>
</evidence>
<dbReference type="AlphaFoldDB" id="A0A5M6CBB0"/>
<gene>
    <name evidence="1" type="ORF">F0919_16965</name>
</gene>
<protein>
    <submittedName>
        <fullName evidence="1">Uncharacterized protein</fullName>
    </submittedName>
</protein>
<keyword evidence="2" id="KW-1185">Reference proteome</keyword>
<organism evidence="1 2">
    <name type="scientific">Taibaiella lutea</name>
    <dbReference type="NCBI Taxonomy" id="2608001"/>
    <lineage>
        <taxon>Bacteria</taxon>
        <taxon>Pseudomonadati</taxon>
        <taxon>Bacteroidota</taxon>
        <taxon>Chitinophagia</taxon>
        <taxon>Chitinophagales</taxon>
        <taxon>Chitinophagaceae</taxon>
        <taxon>Taibaiella</taxon>
    </lineage>
</organism>
<dbReference type="Proteomes" id="UP000323632">
    <property type="component" value="Unassembled WGS sequence"/>
</dbReference>
<reference evidence="1 2" key="1">
    <citation type="submission" date="2019-09" db="EMBL/GenBank/DDBJ databases">
        <title>Genome sequence and assembly of Taibaiella sp.</title>
        <authorList>
            <person name="Chhetri G."/>
        </authorList>
    </citation>
    <scope>NUCLEOTIDE SEQUENCE [LARGE SCALE GENOMIC DNA]</scope>
    <source>
        <strain evidence="1 2">KVB11</strain>
    </source>
</reference>
<comment type="caution">
    <text evidence="1">The sequence shown here is derived from an EMBL/GenBank/DDBJ whole genome shotgun (WGS) entry which is preliminary data.</text>
</comment>
<dbReference type="EMBL" id="VWSH01000004">
    <property type="protein sequence ID" value="KAA5532478.1"/>
    <property type="molecule type" value="Genomic_DNA"/>
</dbReference>
<proteinExistence type="predicted"/>